<name>A0ABP1QP69_9HEXA</name>
<protein>
    <recommendedName>
        <fullName evidence="3">BTB domain-containing protein</fullName>
    </recommendedName>
</protein>
<organism evidence="4 5">
    <name type="scientific">Orchesella dallaii</name>
    <dbReference type="NCBI Taxonomy" id="48710"/>
    <lineage>
        <taxon>Eukaryota</taxon>
        <taxon>Metazoa</taxon>
        <taxon>Ecdysozoa</taxon>
        <taxon>Arthropoda</taxon>
        <taxon>Hexapoda</taxon>
        <taxon>Collembola</taxon>
        <taxon>Entomobryomorpha</taxon>
        <taxon>Entomobryoidea</taxon>
        <taxon>Orchesellidae</taxon>
        <taxon>Orchesellinae</taxon>
        <taxon>Orchesella</taxon>
    </lineage>
</organism>
<dbReference type="CDD" id="cd18315">
    <property type="entry name" value="BTB_POZ_BAB-like"/>
    <property type="match status" value="1"/>
</dbReference>
<accession>A0ABP1QP69</accession>
<keyword evidence="5" id="KW-1185">Reference proteome</keyword>
<dbReference type="SUPFAM" id="SSF54695">
    <property type="entry name" value="POZ domain"/>
    <property type="match status" value="1"/>
</dbReference>
<comment type="caution">
    <text evidence="4">The sequence shown here is derived from an EMBL/GenBank/DDBJ whole genome shotgun (WGS) entry which is preliminary data.</text>
</comment>
<dbReference type="Proteomes" id="UP001642540">
    <property type="component" value="Unassembled WGS sequence"/>
</dbReference>
<dbReference type="EMBL" id="CAXLJM020000039">
    <property type="protein sequence ID" value="CAL8108137.1"/>
    <property type="molecule type" value="Genomic_DNA"/>
</dbReference>
<proteinExistence type="predicted"/>
<dbReference type="PROSITE" id="PS50097">
    <property type="entry name" value="BTB"/>
    <property type="match status" value="1"/>
</dbReference>
<evidence type="ECO:0000256" key="1">
    <source>
        <dbReference type="ARBA" id="ARBA00023242"/>
    </source>
</evidence>
<dbReference type="InterPro" id="IPR051095">
    <property type="entry name" value="Dros_DevTransReg"/>
</dbReference>
<dbReference type="SMART" id="SM00225">
    <property type="entry name" value="BTB"/>
    <property type="match status" value="1"/>
</dbReference>
<gene>
    <name evidence="4" type="ORF">ODALV1_LOCUS12886</name>
</gene>
<evidence type="ECO:0000313" key="5">
    <source>
        <dbReference type="Proteomes" id="UP001642540"/>
    </source>
</evidence>
<dbReference type="PANTHER" id="PTHR23110:SF99">
    <property type="entry name" value="BROAD-COMPLEX CORE PROTEIN ISOFORM 6"/>
    <property type="match status" value="1"/>
</dbReference>
<feature type="domain" description="BTB" evidence="3">
    <location>
        <begin position="37"/>
        <end position="106"/>
    </location>
</feature>
<dbReference type="Pfam" id="PF00651">
    <property type="entry name" value="BTB"/>
    <property type="match status" value="1"/>
</dbReference>
<feature type="region of interest" description="Disordered" evidence="2">
    <location>
        <begin position="144"/>
        <end position="205"/>
    </location>
</feature>
<dbReference type="InterPro" id="IPR000210">
    <property type="entry name" value="BTB/POZ_dom"/>
</dbReference>
<dbReference type="PANTHER" id="PTHR23110">
    <property type="entry name" value="BTB DOMAIN TRANSCRIPTION FACTOR"/>
    <property type="match status" value="1"/>
</dbReference>
<evidence type="ECO:0000256" key="2">
    <source>
        <dbReference type="SAM" id="MobiDB-lite"/>
    </source>
</evidence>
<sequence length="256" mass="27523">MTQSISTFNFSWGSQQSYILNGLKTLAVGEVSNVFLTDVTLACEGHYIEAHRLVLSLCSSFFKDLFNQNEKISDKAHGIVILSHVSAVNLRYILQFMYQGSVQVPQEHVDGFLQTGSMLKVEGLTGATGVAVGLPNKIAAFATPSSSSAKPSLKLNQPSPSVTPMKRRRTSGPGGSIKGSDADHNEGHGHRHSTRSRAKFDMKKPSLLRGVTSTSLGDDEANDDSGDLLLNPEVILDDCRDGGGGKFNLSPWATET</sequence>
<keyword evidence="1" id="KW-0539">Nucleus</keyword>
<evidence type="ECO:0000259" key="3">
    <source>
        <dbReference type="PROSITE" id="PS50097"/>
    </source>
</evidence>
<reference evidence="4 5" key="1">
    <citation type="submission" date="2024-08" db="EMBL/GenBank/DDBJ databases">
        <authorList>
            <person name="Cucini C."/>
            <person name="Frati F."/>
        </authorList>
    </citation>
    <scope>NUCLEOTIDE SEQUENCE [LARGE SCALE GENOMIC DNA]</scope>
</reference>
<dbReference type="InterPro" id="IPR011333">
    <property type="entry name" value="SKP1/BTB/POZ_sf"/>
</dbReference>
<dbReference type="Gene3D" id="3.30.710.10">
    <property type="entry name" value="Potassium Channel Kv1.1, Chain A"/>
    <property type="match status" value="1"/>
</dbReference>
<feature type="compositionally biased region" description="Low complexity" evidence="2">
    <location>
        <begin position="144"/>
        <end position="155"/>
    </location>
</feature>
<evidence type="ECO:0000313" key="4">
    <source>
        <dbReference type="EMBL" id="CAL8108137.1"/>
    </source>
</evidence>